<accession>A0A2H3CPP9</accession>
<feature type="non-terminal residue" evidence="2">
    <location>
        <position position="1"/>
    </location>
</feature>
<evidence type="ECO:0000256" key="1">
    <source>
        <dbReference type="SAM" id="Phobius"/>
    </source>
</evidence>
<feature type="non-terminal residue" evidence="2">
    <location>
        <position position="171"/>
    </location>
</feature>
<dbReference type="OMA" id="ERVCAMW"/>
<sequence length="171" mass="19616">WVEACDRLKVKITADNAEGPVTAYRESKGQGSRQNSALPDGIDEVPGFSSEAFIDVLVAFIVSNDQSFLLVESLELHRIFLMLCKELTNDDIPHRTQIQKHVMEIWEDHLKQLSTEMQVYVIIMITAWCLYCSQMGWISLDNASNNDTMMAFLEMLLMQCRIEFDAIKQHI</sequence>
<dbReference type="AlphaFoldDB" id="A0A2H3CPP9"/>
<evidence type="ECO:0000313" key="3">
    <source>
        <dbReference type="Proteomes" id="UP000217790"/>
    </source>
</evidence>
<keyword evidence="1" id="KW-1133">Transmembrane helix</keyword>
<proteinExistence type="predicted"/>
<dbReference type="EMBL" id="KZ293746">
    <property type="protein sequence ID" value="PBK80388.1"/>
    <property type="molecule type" value="Genomic_DNA"/>
</dbReference>
<evidence type="ECO:0000313" key="2">
    <source>
        <dbReference type="EMBL" id="PBK80388.1"/>
    </source>
</evidence>
<dbReference type="Proteomes" id="UP000217790">
    <property type="component" value="Unassembled WGS sequence"/>
</dbReference>
<organism evidence="2 3">
    <name type="scientific">Armillaria gallica</name>
    <name type="common">Bulbous honey fungus</name>
    <name type="synonym">Armillaria bulbosa</name>
    <dbReference type="NCBI Taxonomy" id="47427"/>
    <lineage>
        <taxon>Eukaryota</taxon>
        <taxon>Fungi</taxon>
        <taxon>Dikarya</taxon>
        <taxon>Basidiomycota</taxon>
        <taxon>Agaricomycotina</taxon>
        <taxon>Agaricomycetes</taxon>
        <taxon>Agaricomycetidae</taxon>
        <taxon>Agaricales</taxon>
        <taxon>Marasmiineae</taxon>
        <taxon>Physalacriaceae</taxon>
        <taxon>Armillaria</taxon>
    </lineage>
</organism>
<keyword evidence="1" id="KW-0812">Transmembrane</keyword>
<feature type="transmembrane region" description="Helical" evidence="1">
    <location>
        <begin position="119"/>
        <end position="140"/>
    </location>
</feature>
<name>A0A2H3CPP9_ARMGA</name>
<keyword evidence="3" id="KW-1185">Reference proteome</keyword>
<reference evidence="3" key="1">
    <citation type="journal article" date="2017" name="Nat. Ecol. Evol.">
        <title>Genome expansion and lineage-specific genetic innovations in the forest pathogenic fungi Armillaria.</title>
        <authorList>
            <person name="Sipos G."/>
            <person name="Prasanna A.N."/>
            <person name="Walter M.C."/>
            <person name="O'Connor E."/>
            <person name="Balint B."/>
            <person name="Krizsan K."/>
            <person name="Kiss B."/>
            <person name="Hess J."/>
            <person name="Varga T."/>
            <person name="Slot J."/>
            <person name="Riley R."/>
            <person name="Boka B."/>
            <person name="Rigling D."/>
            <person name="Barry K."/>
            <person name="Lee J."/>
            <person name="Mihaltcheva S."/>
            <person name="LaButti K."/>
            <person name="Lipzen A."/>
            <person name="Waldron R."/>
            <person name="Moloney N.M."/>
            <person name="Sperisen C."/>
            <person name="Kredics L."/>
            <person name="Vagvoelgyi C."/>
            <person name="Patrignani A."/>
            <person name="Fitzpatrick D."/>
            <person name="Nagy I."/>
            <person name="Doyle S."/>
            <person name="Anderson J.B."/>
            <person name="Grigoriev I.V."/>
            <person name="Gueldener U."/>
            <person name="Muensterkoetter M."/>
            <person name="Nagy L.G."/>
        </authorList>
    </citation>
    <scope>NUCLEOTIDE SEQUENCE [LARGE SCALE GENOMIC DNA]</scope>
    <source>
        <strain evidence="3">Ar21-2</strain>
    </source>
</reference>
<keyword evidence="1" id="KW-0472">Membrane</keyword>
<protein>
    <submittedName>
        <fullName evidence="2">Uncharacterized protein</fullName>
    </submittedName>
</protein>
<gene>
    <name evidence="2" type="ORF">ARMGADRAFT_892284</name>
</gene>
<dbReference type="OrthoDB" id="3250324at2759"/>
<dbReference type="InParanoid" id="A0A2H3CPP9"/>